<dbReference type="Pfam" id="PF24517">
    <property type="entry name" value="CBM96"/>
    <property type="match status" value="1"/>
</dbReference>
<comment type="caution">
    <text evidence="5">The sequence shown here is derived from an EMBL/GenBank/DDBJ whole genome shotgun (WGS) entry which is preliminary data.</text>
</comment>
<dbReference type="SMART" id="SM00710">
    <property type="entry name" value="PbH1"/>
    <property type="match status" value="9"/>
</dbReference>
<dbReference type="SUPFAM" id="SSF49373">
    <property type="entry name" value="Invasin/intimin cell-adhesion fragments"/>
    <property type="match status" value="1"/>
</dbReference>
<comment type="subcellular location">
    <subcellularLocation>
        <location evidence="1">Secreted</location>
    </subcellularLocation>
</comment>
<dbReference type="InterPro" id="IPR039448">
    <property type="entry name" value="Beta_helix"/>
</dbReference>
<dbReference type="InterPro" id="IPR055372">
    <property type="entry name" value="CBM96"/>
</dbReference>
<evidence type="ECO:0000256" key="1">
    <source>
        <dbReference type="ARBA" id="ARBA00004613"/>
    </source>
</evidence>
<dbReference type="InterPro" id="IPR012334">
    <property type="entry name" value="Pectin_lyas_fold"/>
</dbReference>
<organism evidence="5 6">
    <name type="scientific">Metabacillus bambusae</name>
    <dbReference type="NCBI Taxonomy" id="2795218"/>
    <lineage>
        <taxon>Bacteria</taxon>
        <taxon>Bacillati</taxon>
        <taxon>Bacillota</taxon>
        <taxon>Bacilli</taxon>
        <taxon>Bacillales</taxon>
        <taxon>Bacillaceae</taxon>
        <taxon>Metabacillus</taxon>
    </lineage>
</organism>
<proteinExistence type="predicted"/>
<protein>
    <submittedName>
        <fullName evidence="5">Discoidin domain-containing protein</fullName>
    </submittedName>
</protein>
<dbReference type="Gene3D" id="2.60.120.260">
    <property type="entry name" value="Galactose-binding domain-like"/>
    <property type="match status" value="2"/>
</dbReference>
<accession>A0ABS3N1Q3</accession>
<dbReference type="Pfam" id="PF13229">
    <property type="entry name" value="Beta_helix"/>
    <property type="match status" value="1"/>
</dbReference>
<evidence type="ECO:0000256" key="3">
    <source>
        <dbReference type="ARBA" id="ARBA00022729"/>
    </source>
</evidence>
<dbReference type="Pfam" id="PF22633">
    <property type="entry name" value="F5_F8_type_C_2"/>
    <property type="match status" value="1"/>
</dbReference>
<keyword evidence="6" id="KW-1185">Reference proteome</keyword>
<dbReference type="SUPFAM" id="SSF51126">
    <property type="entry name" value="Pectin lyase-like"/>
    <property type="match status" value="1"/>
</dbReference>
<dbReference type="InterPro" id="IPR054604">
    <property type="entry name" value="SbsC_Big-like"/>
</dbReference>
<evidence type="ECO:0000259" key="4">
    <source>
        <dbReference type="PROSITE" id="PS50022"/>
    </source>
</evidence>
<feature type="domain" description="F5/8 type C" evidence="4">
    <location>
        <begin position="41"/>
        <end position="180"/>
    </location>
</feature>
<dbReference type="InterPro" id="IPR011050">
    <property type="entry name" value="Pectin_lyase_fold/virulence"/>
</dbReference>
<evidence type="ECO:0000256" key="2">
    <source>
        <dbReference type="ARBA" id="ARBA00022525"/>
    </source>
</evidence>
<keyword evidence="2" id="KW-0964">Secreted</keyword>
<evidence type="ECO:0000313" key="6">
    <source>
        <dbReference type="Proteomes" id="UP000663981"/>
    </source>
</evidence>
<keyword evidence="3" id="KW-0732">Signal</keyword>
<evidence type="ECO:0000313" key="5">
    <source>
        <dbReference type="EMBL" id="MBO1511853.1"/>
    </source>
</evidence>
<dbReference type="Gene3D" id="2.160.20.10">
    <property type="entry name" value="Single-stranded right-handed beta-helix, Pectin lyase-like"/>
    <property type="match status" value="1"/>
</dbReference>
<dbReference type="RefSeq" id="WP_207977243.1">
    <property type="nucleotide sequence ID" value="NZ_JAGDEL010000005.1"/>
</dbReference>
<gene>
    <name evidence="5" type="ORF">I7822_09240</name>
</gene>
<feature type="domain" description="F5/8 type C" evidence="4">
    <location>
        <begin position="897"/>
        <end position="1057"/>
    </location>
</feature>
<dbReference type="SUPFAM" id="SSF49785">
    <property type="entry name" value="Galactose-binding domain-like"/>
    <property type="match status" value="2"/>
</dbReference>
<dbReference type="Pfam" id="PF22359">
    <property type="entry name" value="Big-like"/>
    <property type="match status" value="1"/>
</dbReference>
<reference evidence="5 6" key="1">
    <citation type="submission" date="2021-03" db="EMBL/GenBank/DDBJ databases">
        <title>Whole genome sequence of Metabacillus bambusae BG109.</title>
        <authorList>
            <person name="Jeong J.W."/>
        </authorList>
    </citation>
    <scope>NUCLEOTIDE SEQUENCE [LARGE SCALE GENOMIC DNA]</scope>
    <source>
        <strain evidence="5 6">BG109</strain>
    </source>
</reference>
<dbReference type="Proteomes" id="UP000663981">
    <property type="component" value="Unassembled WGS sequence"/>
</dbReference>
<dbReference type="InterPro" id="IPR008979">
    <property type="entry name" value="Galactose-bd-like_sf"/>
</dbReference>
<name>A0ABS3N1Q3_9BACI</name>
<sequence>MRNRVKRSISFILTLCILIMSFISVKAEQVQAVENQFVFEDAEDEVASSNGTPVNQLSIVGYRASGSDSNLPEYAIDGDITSRWSVFGDGQWIELDLGSQKEVSYLGVAFYRGDNRTKTIDIEVSNDQTTWTKVYSGTSSGTTIQLEAFGFETVTARYVRVVGRGENQWTSITEIQVYPPHQDGFILNDLEIPPTGPDPDAPIPTKPGLYYADGTPHKPHELQEVKGRKLNVVAFGANPSNNGEDDAKAIREALDKAQPGDEVYLPNGHYQLSSMSYDGVSHLTMKSGVQLRGESQEGVLLVSDHANDSGEHATNYGIIIRIAAQNNIKISNMTLTSSWNLNYSTDTRVANPDRGGPKQALYITSSAGKPSYNITLDRLTVEKFQRIGVAIINSHDVIVENSLFRNATDVAEGGSGYGVSIEGKPKESRLGREDDSYFNVVRNNRFIGPYLRHGTLMQFYTHNNLIEHNNYKNIALDSIDFHGEDEYMNEVRFNHIFGGGEAAIGVGNPGATHDAAGPGNYIHNNVIENVDRYGIQVYLGSPETVIENNKIINFTKAGSQGIRLKNAPGTIVKNNKIYDNTANEFWGIIALEDKGDPGNAGNGAGIPKNIVIQNNRVTGNTNGVNISYGTNILLSGNEISDNAETDYINSVAIPKQLSAIEAASIQKNASSPLDASDLLVKGGDDDSSIRTYLKYDLSQLSGKIATARLYVYGRALESKNEKTTVANSLYGVEDDSWSINSLMWESDDTQPALGDHLSTIQVKDDGVDSWYVFDATLFVKDQLAGDKTVSLAIAQDPALTGYLTQLYNGTDSDKRPYLMVETYPPVELASVTVSADKTQLTPKTSTLLHVSGKMNTGSNTSLEDAAIVYESLTPEIASVNSNGVVTALKEGDAVIKVTATLDGITQNGTIKLIVTNNLAVTAQLSVDSTLGTNVKERVVDRKLSTRWLSSGTQTPFLKLDWTSPQTINQVKLWSGHVPVTGSAGWHVKDFDLEYLDGSEWKKLAEVRDNDKDAFLEQFTLLNFDTIETTSIRFIFISPSWGNGDPNDTIARINEVDVSFVDRTPPTEM</sequence>
<dbReference type="InterPro" id="IPR008964">
    <property type="entry name" value="Invasin/intimin_cell_adhesion"/>
</dbReference>
<dbReference type="Pfam" id="PF00754">
    <property type="entry name" value="F5_F8_type_C"/>
    <property type="match status" value="1"/>
</dbReference>
<dbReference type="NCBIfam" id="NF033679">
    <property type="entry name" value="DNRLRE_dom"/>
    <property type="match status" value="1"/>
</dbReference>
<dbReference type="EMBL" id="JAGDEL010000005">
    <property type="protein sequence ID" value="MBO1511853.1"/>
    <property type="molecule type" value="Genomic_DNA"/>
</dbReference>
<dbReference type="Gene3D" id="2.60.40.1080">
    <property type="match status" value="1"/>
</dbReference>
<dbReference type="InterPro" id="IPR000421">
    <property type="entry name" value="FA58C"/>
</dbReference>
<dbReference type="InterPro" id="IPR006626">
    <property type="entry name" value="PbH1"/>
</dbReference>
<dbReference type="PROSITE" id="PS50022">
    <property type="entry name" value="FA58C_3"/>
    <property type="match status" value="2"/>
</dbReference>